<comment type="caution">
    <text evidence="1">The sequence shown here is derived from an EMBL/GenBank/DDBJ whole genome shotgun (WGS) entry which is preliminary data.</text>
</comment>
<evidence type="ECO:0000313" key="2">
    <source>
        <dbReference type="Proteomes" id="UP000176952"/>
    </source>
</evidence>
<dbReference type="AlphaFoldDB" id="A0A1G2AZS6"/>
<sequence>MGITDADLAKIPTSTDTATGDRALRTRLSGRILLQVQQHGEAWYVYPGDLKRYYLGRPSDAFALMSNLGLGISATDLGQIPISTNFLEIAKPASQIQSFALTLARGTFNIDVVTLNRDIY</sequence>
<proteinExistence type="predicted"/>
<organism evidence="1 2">
    <name type="scientific">Candidatus Kerfeldbacteria bacterium RIFCSPHIGHO2_12_FULL_48_17</name>
    <dbReference type="NCBI Taxonomy" id="1798542"/>
    <lineage>
        <taxon>Bacteria</taxon>
        <taxon>Candidatus Kerfeldiibacteriota</taxon>
    </lineage>
</organism>
<dbReference type="EMBL" id="MHKD01000040">
    <property type="protein sequence ID" value="OGY81996.1"/>
    <property type="molecule type" value="Genomic_DNA"/>
</dbReference>
<gene>
    <name evidence="1" type="ORF">A3F54_03670</name>
</gene>
<name>A0A1G2AZS6_9BACT</name>
<reference evidence="1 2" key="1">
    <citation type="journal article" date="2016" name="Nat. Commun.">
        <title>Thousands of microbial genomes shed light on interconnected biogeochemical processes in an aquifer system.</title>
        <authorList>
            <person name="Anantharaman K."/>
            <person name="Brown C.T."/>
            <person name="Hug L.A."/>
            <person name="Sharon I."/>
            <person name="Castelle C.J."/>
            <person name="Probst A.J."/>
            <person name="Thomas B.C."/>
            <person name="Singh A."/>
            <person name="Wilkins M.J."/>
            <person name="Karaoz U."/>
            <person name="Brodie E.L."/>
            <person name="Williams K.H."/>
            <person name="Hubbard S.S."/>
            <person name="Banfield J.F."/>
        </authorList>
    </citation>
    <scope>NUCLEOTIDE SEQUENCE [LARGE SCALE GENOMIC DNA]</scope>
</reference>
<accession>A0A1G2AZS6</accession>
<protein>
    <submittedName>
        <fullName evidence="1">Uncharacterized protein</fullName>
    </submittedName>
</protein>
<dbReference type="Proteomes" id="UP000176952">
    <property type="component" value="Unassembled WGS sequence"/>
</dbReference>
<evidence type="ECO:0000313" key="1">
    <source>
        <dbReference type="EMBL" id="OGY81996.1"/>
    </source>
</evidence>